<keyword evidence="4 6" id="KW-0371">Homeobox</keyword>
<comment type="subcellular location">
    <subcellularLocation>
        <location evidence="1 6 7">Nucleus</location>
    </subcellularLocation>
</comment>
<dbReference type="EMBL" id="CAKKLH010000288">
    <property type="protein sequence ID" value="CAH0108854.1"/>
    <property type="molecule type" value="Genomic_DNA"/>
</dbReference>
<dbReference type="PANTHER" id="PTHR24329:SF579">
    <property type="entry name" value="HOMEOBOX PROTEIN ARISTALESS"/>
    <property type="match status" value="1"/>
</dbReference>
<evidence type="ECO:0000256" key="7">
    <source>
        <dbReference type="RuleBase" id="RU000682"/>
    </source>
</evidence>
<dbReference type="InterPro" id="IPR009057">
    <property type="entry name" value="Homeodomain-like_sf"/>
</dbReference>
<gene>
    <name evidence="11" type="ORF">DGAL_LOCUS12274</name>
</gene>
<feature type="domain" description="Homeobox" evidence="9">
    <location>
        <begin position="124"/>
        <end position="184"/>
    </location>
</feature>
<accession>A0A8J2RUN0</accession>
<dbReference type="Pfam" id="PF03826">
    <property type="entry name" value="OAR"/>
    <property type="match status" value="1"/>
</dbReference>
<evidence type="ECO:0000256" key="2">
    <source>
        <dbReference type="ARBA" id="ARBA00022473"/>
    </source>
</evidence>
<proteinExistence type="predicted"/>
<dbReference type="SUPFAM" id="SSF46689">
    <property type="entry name" value="Homeodomain-like"/>
    <property type="match status" value="1"/>
</dbReference>
<dbReference type="InterPro" id="IPR003654">
    <property type="entry name" value="OAR_dom"/>
</dbReference>
<reference evidence="11" key="1">
    <citation type="submission" date="2021-11" db="EMBL/GenBank/DDBJ databases">
        <authorList>
            <person name="Schell T."/>
        </authorList>
    </citation>
    <scope>NUCLEOTIDE SEQUENCE</scope>
    <source>
        <strain evidence="11">M5</strain>
    </source>
</reference>
<feature type="region of interest" description="Disordered" evidence="8">
    <location>
        <begin position="1"/>
        <end position="128"/>
    </location>
</feature>
<dbReference type="InterPro" id="IPR017970">
    <property type="entry name" value="Homeobox_CS"/>
</dbReference>
<dbReference type="OrthoDB" id="6159439at2759"/>
<dbReference type="PROSITE" id="PS50803">
    <property type="entry name" value="OAR"/>
    <property type="match status" value="1"/>
</dbReference>
<keyword evidence="12" id="KW-1185">Reference proteome</keyword>
<evidence type="ECO:0000259" key="10">
    <source>
        <dbReference type="PROSITE" id="PS50803"/>
    </source>
</evidence>
<keyword evidence="5 6" id="KW-0539">Nucleus</keyword>
<feature type="DNA-binding region" description="Homeobox" evidence="6">
    <location>
        <begin position="126"/>
        <end position="185"/>
    </location>
</feature>
<dbReference type="InterPro" id="IPR001356">
    <property type="entry name" value="HD"/>
</dbReference>
<name>A0A8J2RUN0_9CRUS</name>
<feature type="region of interest" description="Disordered" evidence="8">
    <location>
        <begin position="382"/>
        <end position="460"/>
    </location>
</feature>
<keyword evidence="3 6" id="KW-0238">DNA-binding</keyword>
<dbReference type="InterPro" id="IPR050649">
    <property type="entry name" value="Paired_Homeobox_TFs"/>
</dbReference>
<evidence type="ECO:0000313" key="12">
    <source>
        <dbReference type="Proteomes" id="UP000789390"/>
    </source>
</evidence>
<feature type="compositionally biased region" description="Basic and acidic residues" evidence="8">
    <location>
        <begin position="15"/>
        <end position="31"/>
    </location>
</feature>
<feature type="compositionally biased region" description="Gly residues" evidence="8">
    <location>
        <begin position="198"/>
        <end position="211"/>
    </location>
</feature>
<dbReference type="GO" id="GO:0005634">
    <property type="term" value="C:nucleus"/>
    <property type="evidence" value="ECO:0007669"/>
    <property type="project" value="UniProtKB-SubCell"/>
</dbReference>
<dbReference type="InterPro" id="IPR000047">
    <property type="entry name" value="HTH_motif"/>
</dbReference>
<dbReference type="AlphaFoldDB" id="A0A8J2RUN0"/>
<evidence type="ECO:0000256" key="1">
    <source>
        <dbReference type="ARBA" id="ARBA00004123"/>
    </source>
</evidence>
<feature type="compositionally biased region" description="Basic and acidic residues" evidence="8">
    <location>
        <begin position="113"/>
        <end position="122"/>
    </location>
</feature>
<evidence type="ECO:0000256" key="8">
    <source>
        <dbReference type="SAM" id="MobiDB-lite"/>
    </source>
</evidence>
<keyword evidence="2" id="KW-0217">Developmental protein</keyword>
<feature type="compositionally biased region" description="Polar residues" evidence="8">
    <location>
        <begin position="44"/>
        <end position="57"/>
    </location>
</feature>
<protein>
    <recommendedName>
        <fullName evidence="13">Homeobox protein aristaless</fullName>
    </recommendedName>
</protein>
<comment type="caution">
    <text evidence="11">The sequence shown here is derived from an EMBL/GenBank/DDBJ whole genome shotgun (WGS) entry which is preliminary data.</text>
</comment>
<dbReference type="Gene3D" id="1.10.10.60">
    <property type="entry name" value="Homeodomain-like"/>
    <property type="match status" value="1"/>
</dbReference>
<evidence type="ECO:0000259" key="9">
    <source>
        <dbReference type="PROSITE" id="PS50071"/>
    </source>
</evidence>
<evidence type="ECO:0000256" key="4">
    <source>
        <dbReference type="ARBA" id="ARBA00023155"/>
    </source>
</evidence>
<dbReference type="PROSITE" id="PS50071">
    <property type="entry name" value="HOMEOBOX_2"/>
    <property type="match status" value="1"/>
</dbReference>
<dbReference type="SMART" id="SM00389">
    <property type="entry name" value="HOX"/>
    <property type="match status" value="1"/>
</dbReference>
<feature type="compositionally biased region" description="Low complexity" evidence="8">
    <location>
        <begin position="401"/>
        <end position="424"/>
    </location>
</feature>
<dbReference type="PRINTS" id="PR00031">
    <property type="entry name" value="HTHREPRESSR"/>
</dbReference>
<feature type="region of interest" description="Disordered" evidence="8">
    <location>
        <begin position="182"/>
        <end position="245"/>
    </location>
</feature>
<dbReference type="GO" id="GO:0000981">
    <property type="term" value="F:DNA-binding transcription factor activity, RNA polymerase II-specific"/>
    <property type="evidence" value="ECO:0007669"/>
    <property type="project" value="InterPro"/>
</dbReference>
<dbReference type="Pfam" id="PF00046">
    <property type="entry name" value="Homeodomain"/>
    <property type="match status" value="1"/>
</dbReference>
<dbReference type="CDD" id="cd00086">
    <property type="entry name" value="homeodomain"/>
    <property type="match status" value="1"/>
</dbReference>
<dbReference type="FunFam" id="1.10.10.60:FF:000102">
    <property type="entry name" value="Aristaless related homeobox"/>
    <property type="match status" value="1"/>
</dbReference>
<dbReference type="GO" id="GO:0000977">
    <property type="term" value="F:RNA polymerase II transcription regulatory region sequence-specific DNA binding"/>
    <property type="evidence" value="ECO:0007669"/>
    <property type="project" value="TreeGrafter"/>
</dbReference>
<evidence type="ECO:0000256" key="6">
    <source>
        <dbReference type="PROSITE-ProRule" id="PRU00108"/>
    </source>
</evidence>
<dbReference type="PANTHER" id="PTHR24329">
    <property type="entry name" value="HOMEOBOX PROTEIN ARISTALESS"/>
    <property type="match status" value="1"/>
</dbReference>
<feature type="domain" description="OAR" evidence="10">
    <location>
        <begin position="465"/>
        <end position="478"/>
    </location>
</feature>
<feature type="compositionally biased region" description="Gly residues" evidence="8">
    <location>
        <begin position="228"/>
        <end position="239"/>
    </location>
</feature>
<evidence type="ECO:0008006" key="13">
    <source>
        <dbReference type="Google" id="ProtNLM"/>
    </source>
</evidence>
<evidence type="ECO:0000256" key="3">
    <source>
        <dbReference type="ARBA" id="ARBA00023125"/>
    </source>
</evidence>
<sequence>MGIYDKSGPSSMEETAVRAESVPDFRLREDMSGIAGLSVKAHHPSTSYNRMHQSLQADESRSSGGKRHVSSDIISDDLNSTASNEDMNDADHESRKGGLGNGDVDGDGDAASDGDHPDEFTPKRKQRRYRTTFTSYQLEELEKAFSRTHYPDVFTREELAMKIGLTEARIQVWFQNRRAKWRKQEKVGPQGHPYSPYGGTGGGAGGAGGTTGIPTLHNHHHSHQLNSGVGGSGSNGAGGSMPLPVSLGGSHPFPVHLGSNHSLPYMPRKSLDFLTRLPSLPSSPMVHGLPVSMAGLHGLSGIPPGYLSPGIGSPFFGSALHGYRNPLVPSVYSQPNPSAAAHSFQALLASLSNQRPKLASELCANDYQSLLCRLSTLHQSTSPTGLTSLASPASHHPVSLQQPQAAQPGGAPSVSPSSVPAGTGTSPPIPQSISACGNSNSGSGNGELPPAASSPLGGELDRRASSIAALRLKAREHELRIEMMRKNGTDLLS</sequence>
<dbReference type="PROSITE" id="PS00027">
    <property type="entry name" value="HOMEOBOX_1"/>
    <property type="match status" value="1"/>
</dbReference>
<feature type="compositionally biased region" description="Polar residues" evidence="8">
    <location>
        <begin position="382"/>
        <end position="391"/>
    </location>
</feature>
<organism evidence="11 12">
    <name type="scientific">Daphnia galeata</name>
    <dbReference type="NCBI Taxonomy" id="27404"/>
    <lineage>
        <taxon>Eukaryota</taxon>
        <taxon>Metazoa</taxon>
        <taxon>Ecdysozoa</taxon>
        <taxon>Arthropoda</taxon>
        <taxon>Crustacea</taxon>
        <taxon>Branchiopoda</taxon>
        <taxon>Diplostraca</taxon>
        <taxon>Cladocera</taxon>
        <taxon>Anomopoda</taxon>
        <taxon>Daphniidae</taxon>
        <taxon>Daphnia</taxon>
    </lineage>
</organism>
<evidence type="ECO:0000256" key="5">
    <source>
        <dbReference type="ARBA" id="ARBA00023242"/>
    </source>
</evidence>
<evidence type="ECO:0000313" key="11">
    <source>
        <dbReference type="EMBL" id="CAH0108854.1"/>
    </source>
</evidence>
<dbReference type="Proteomes" id="UP000789390">
    <property type="component" value="Unassembled WGS sequence"/>
</dbReference>